<evidence type="ECO:0000259" key="2">
    <source>
        <dbReference type="Pfam" id="PF00582"/>
    </source>
</evidence>
<sequence>MSIRAHVVVGVYPGQADGVVLQAAVFAARFDAELVCAWADPGRQPRSHHPDAASRQPAAPPAIDPLTDAPQLAGDSEPSTSAAAFDPYLSAHLTRILGGHAIRWSTRHLSGDPARALGTLAESLRATMIVVGTRDGTVRGTLQEFFVGSIAMNLAHHQHRPVVVIPLSPESFDDELPWESD</sequence>
<reference evidence="3 4" key="1">
    <citation type="submission" date="2016-06" db="EMBL/GenBank/DDBJ databases">
        <title>Genome sequencing of Cryobacterium arcticum PAMC 27867.</title>
        <authorList>
            <person name="Lee J."/>
            <person name="Kim O.-S."/>
        </authorList>
    </citation>
    <scope>NUCLEOTIDE SEQUENCE [LARGE SCALE GENOMIC DNA]</scope>
    <source>
        <strain evidence="3 4">PAMC 27867</strain>
    </source>
</reference>
<proteinExistence type="predicted"/>
<dbReference type="AlphaFoldDB" id="A0A1B1BP88"/>
<keyword evidence="4" id="KW-1185">Reference proteome</keyword>
<dbReference type="STRING" id="670052.PA27867_3394"/>
<evidence type="ECO:0000313" key="3">
    <source>
        <dbReference type="EMBL" id="ANP74321.1"/>
    </source>
</evidence>
<feature type="region of interest" description="Disordered" evidence="1">
    <location>
        <begin position="43"/>
        <end position="80"/>
    </location>
</feature>
<dbReference type="InterPro" id="IPR014729">
    <property type="entry name" value="Rossmann-like_a/b/a_fold"/>
</dbReference>
<accession>A0A1B1BP88</accession>
<dbReference type="Gene3D" id="3.40.50.620">
    <property type="entry name" value="HUPs"/>
    <property type="match status" value="1"/>
</dbReference>
<protein>
    <recommendedName>
        <fullName evidence="2">UspA domain-containing protein</fullName>
    </recommendedName>
</protein>
<dbReference type="RefSeq" id="WP_066598263.1">
    <property type="nucleotide sequence ID" value="NZ_CP016282.1"/>
</dbReference>
<evidence type="ECO:0000313" key="4">
    <source>
        <dbReference type="Proteomes" id="UP000092582"/>
    </source>
</evidence>
<dbReference type="SUPFAM" id="SSF52402">
    <property type="entry name" value="Adenine nucleotide alpha hydrolases-like"/>
    <property type="match status" value="1"/>
</dbReference>
<dbReference type="InterPro" id="IPR006016">
    <property type="entry name" value="UspA"/>
</dbReference>
<feature type="domain" description="UspA" evidence="2">
    <location>
        <begin position="6"/>
        <end position="166"/>
    </location>
</feature>
<organism evidence="3 4">
    <name type="scientific">Cryobacterium arcticum</name>
    <dbReference type="NCBI Taxonomy" id="670052"/>
    <lineage>
        <taxon>Bacteria</taxon>
        <taxon>Bacillati</taxon>
        <taxon>Actinomycetota</taxon>
        <taxon>Actinomycetes</taxon>
        <taxon>Micrococcales</taxon>
        <taxon>Microbacteriaceae</taxon>
        <taxon>Cryobacterium</taxon>
    </lineage>
</organism>
<dbReference type="KEGG" id="cart:PA27867_3394"/>
<evidence type="ECO:0000256" key="1">
    <source>
        <dbReference type="SAM" id="MobiDB-lite"/>
    </source>
</evidence>
<dbReference type="Pfam" id="PF00582">
    <property type="entry name" value="Usp"/>
    <property type="match status" value="1"/>
</dbReference>
<dbReference type="Proteomes" id="UP000092582">
    <property type="component" value="Chromosome 1"/>
</dbReference>
<gene>
    <name evidence="3" type="ORF">PA27867_3394</name>
</gene>
<name>A0A1B1BP88_9MICO</name>
<dbReference type="EMBL" id="CP016282">
    <property type="protein sequence ID" value="ANP74321.1"/>
    <property type="molecule type" value="Genomic_DNA"/>
</dbReference>